<keyword evidence="2" id="KW-0378">Hydrolase</keyword>
<dbReference type="Pfam" id="PF05685">
    <property type="entry name" value="Uma2"/>
    <property type="match status" value="1"/>
</dbReference>
<dbReference type="STRING" id="1003.SAMN04488541_101881"/>
<keyword evidence="2" id="KW-0255">Endonuclease</keyword>
<gene>
    <name evidence="2" type="ORF">SAMN04488541_101881</name>
</gene>
<dbReference type="PANTHER" id="PTHR34107:SF4">
    <property type="entry name" value="SLL1222 PROTEIN"/>
    <property type="match status" value="1"/>
</dbReference>
<dbReference type="InterPro" id="IPR012296">
    <property type="entry name" value="Nuclease_put_TT1808"/>
</dbReference>
<dbReference type="InterPro" id="IPR008538">
    <property type="entry name" value="Uma2"/>
</dbReference>
<evidence type="ECO:0000313" key="3">
    <source>
        <dbReference type="Proteomes" id="UP000199513"/>
    </source>
</evidence>
<dbReference type="InterPro" id="IPR011335">
    <property type="entry name" value="Restrct_endonuc-II-like"/>
</dbReference>
<dbReference type="Proteomes" id="UP000199513">
    <property type="component" value="Unassembled WGS sequence"/>
</dbReference>
<reference evidence="3" key="1">
    <citation type="submission" date="2016-10" db="EMBL/GenBank/DDBJ databases">
        <authorList>
            <person name="Varghese N."/>
            <person name="Submissions S."/>
        </authorList>
    </citation>
    <scope>NUCLEOTIDE SEQUENCE [LARGE SCALE GENOMIC DNA]</scope>
    <source>
        <strain>GEY</strain>
        <strain evidence="3">DSM 9560</strain>
    </source>
</reference>
<dbReference type="Gene3D" id="3.90.1570.10">
    <property type="entry name" value="tt1808, chain A"/>
    <property type="match status" value="1"/>
</dbReference>
<feature type="domain" description="Putative restriction endonuclease" evidence="1">
    <location>
        <begin position="36"/>
        <end position="198"/>
    </location>
</feature>
<dbReference type="CDD" id="cd06260">
    <property type="entry name" value="DUF820-like"/>
    <property type="match status" value="1"/>
</dbReference>
<keyword evidence="3" id="KW-1185">Reference proteome</keyword>
<dbReference type="AlphaFoldDB" id="A0A1I2GHA1"/>
<dbReference type="OrthoDB" id="943262at2"/>
<organism evidence="2 3">
    <name type="scientific">Thermoflexibacter ruber</name>
    <dbReference type="NCBI Taxonomy" id="1003"/>
    <lineage>
        <taxon>Bacteria</taxon>
        <taxon>Pseudomonadati</taxon>
        <taxon>Bacteroidota</taxon>
        <taxon>Cytophagia</taxon>
        <taxon>Cytophagales</taxon>
        <taxon>Thermoflexibacteraceae</taxon>
        <taxon>Thermoflexibacter</taxon>
    </lineage>
</organism>
<evidence type="ECO:0000259" key="1">
    <source>
        <dbReference type="Pfam" id="PF05685"/>
    </source>
</evidence>
<dbReference type="GO" id="GO:0004519">
    <property type="term" value="F:endonuclease activity"/>
    <property type="evidence" value="ECO:0007669"/>
    <property type="project" value="UniProtKB-KW"/>
</dbReference>
<dbReference type="SUPFAM" id="SSF52980">
    <property type="entry name" value="Restriction endonuclease-like"/>
    <property type="match status" value="1"/>
</dbReference>
<dbReference type="EMBL" id="FONY01000018">
    <property type="protein sequence ID" value="SFF16892.1"/>
    <property type="molecule type" value="Genomic_DNA"/>
</dbReference>
<name>A0A1I2GHA1_9BACT</name>
<dbReference type="PANTHER" id="PTHR34107">
    <property type="entry name" value="SLL0198 PROTEIN-RELATED"/>
    <property type="match status" value="1"/>
</dbReference>
<evidence type="ECO:0000313" key="2">
    <source>
        <dbReference type="EMBL" id="SFF16892.1"/>
    </source>
</evidence>
<sequence>MHTQTLLHQVLQMPHIYLFMRELEESLAKEQEARAKYYELMDAHKRVEFINGEITTPFFDSEKHNLVIQQLGKLLQNFLDKHPVGTLFVSNAHVFLTRNTYIPDICFFSAEKAKHFTPKQEKFPAPDLVIEVLSRFSERIDKMIKFADYEAHRISEYWIVDADRGFVEQYHFEKYEYEMILKTNHGLLKSFAINGFEVPIEAIFDSELNKKTLEKN</sequence>
<protein>
    <submittedName>
        <fullName evidence="2">Endonuclease, Uma2 family (Restriction endonuclease fold)</fullName>
    </submittedName>
</protein>
<proteinExistence type="predicted"/>
<accession>A0A1I2GHA1</accession>
<dbReference type="RefSeq" id="WP_091545255.1">
    <property type="nucleotide sequence ID" value="NZ_FONY01000018.1"/>
</dbReference>
<keyword evidence="2" id="KW-0540">Nuclease</keyword>